<dbReference type="RefSeq" id="WP_267624692.1">
    <property type="nucleotide sequence ID" value="NZ_JAODIW010000010.1"/>
</dbReference>
<dbReference type="GO" id="GO:0016787">
    <property type="term" value="F:hydrolase activity"/>
    <property type="evidence" value="ECO:0007669"/>
    <property type="project" value="UniProtKB-KW"/>
</dbReference>
<protein>
    <submittedName>
        <fullName evidence="4">Sulfatase-like hydrolase/transferase</fullName>
    </submittedName>
</protein>
<dbReference type="Gene3D" id="3.40.720.10">
    <property type="entry name" value="Alkaline Phosphatase, subunit A"/>
    <property type="match status" value="1"/>
</dbReference>
<dbReference type="InterPro" id="IPR000917">
    <property type="entry name" value="Sulfatase_N"/>
</dbReference>
<dbReference type="PANTHER" id="PTHR42693">
    <property type="entry name" value="ARYLSULFATASE FAMILY MEMBER"/>
    <property type="match status" value="1"/>
</dbReference>
<dbReference type="SUPFAM" id="SSF53649">
    <property type="entry name" value="Alkaline phosphatase-like"/>
    <property type="match status" value="1"/>
</dbReference>
<sequence>MTSMPSPNIVLLCLDTVRKDYYDEYADRLRSLATARFEGMRALSSWSVPSHASMFTGELPREHGVHSWNRRMAVPESETWFDAIPDYRRVGVSANVYAGPVFGFDTLFDSFTAISRSKWFPEGMDVQEHIDGTEKDGLAAHREFLRKAMAHENPWKSLLNGAVLKADDLFQKLPVAKPLDFGGQSIARELQRELADDRDRPVFAFANLMEAHSPHLPFRGLDDSLYSVPKTFTDHDFDVWDVIAAGGEGYESEVRAIRELYGAGVEYLDRLVAGMVHEIQRETSRDTVFVVTADHGENLGFAADEGMIHHTSSLSEALLHVPFDVIDPREADDVTVPGLASHADLRGIVEAVRDGDTLAGFTRDHAEAEIAGPSTASVPDERADYWRRAQHAVYDGHERRKYVRDSLGDVRVWDVGNGPSWQAAVDEDAPADVWGVDFDDWVALLTAGRDGDSSDDIDDAAQQRLKELGYL</sequence>
<dbReference type="AlphaFoldDB" id="A0ABD5P614"/>
<feature type="domain" description="Sulfatase N-terminal" evidence="3">
    <location>
        <begin position="7"/>
        <end position="345"/>
    </location>
</feature>
<accession>A0ABD5P614</accession>
<evidence type="ECO:0000256" key="1">
    <source>
        <dbReference type="ARBA" id="ARBA00008779"/>
    </source>
</evidence>
<dbReference type="InterPro" id="IPR050738">
    <property type="entry name" value="Sulfatase"/>
</dbReference>
<organism evidence="4 5">
    <name type="scientific">Halobium salinum</name>
    <dbReference type="NCBI Taxonomy" id="1364940"/>
    <lineage>
        <taxon>Archaea</taxon>
        <taxon>Methanobacteriati</taxon>
        <taxon>Methanobacteriota</taxon>
        <taxon>Stenosarchaea group</taxon>
        <taxon>Halobacteria</taxon>
        <taxon>Halobacteriales</taxon>
        <taxon>Haloferacaceae</taxon>
        <taxon>Halobium</taxon>
    </lineage>
</organism>
<evidence type="ECO:0000313" key="5">
    <source>
        <dbReference type="Proteomes" id="UP001595921"/>
    </source>
</evidence>
<gene>
    <name evidence="4" type="ORF">ACFO0N_00065</name>
</gene>
<proteinExistence type="inferred from homology"/>
<evidence type="ECO:0000313" key="4">
    <source>
        <dbReference type="EMBL" id="MFC4356336.1"/>
    </source>
</evidence>
<keyword evidence="5" id="KW-1185">Reference proteome</keyword>
<evidence type="ECO:0000256" key="2">
    <source>
        <dbReference type="ARBA" id="ARBA00022801"/>
    </source>
</evidence>
<evidence type="ECO:0000259" key="3">
    <source>
        <dbReference type="Pfam" id="PF00884"/>
    </source>
</evidence>
<dbReference type="InterPro" id="IPR017850">
    <property type="entry name" value="Alkaline_phosphatase_core_sf"/>
</dbReference>
<name>A0ABD5P614_9EURY</name>
<dbReference type="EMBL" id="JBHSDS010000001">
    <property type="protein sequence ID" value="MFC4356336.1"/>
    <property type="molecule type" value="Genomic_DNA"/>
</dbReference>
<comment type="similarity">
    <text evidence="1">Belongs to the sulfatase family.</text>
</comment>
<comment type="caution">
    <text evidence="4">The sequence shown here is derived from an EMBL/GenBank/DDBJ whole genome shotgun (WGS) entry which is preliminary data.</text>
</comment>
<dbReference type="Proteomes" id="UP001595921">
    <property type="component" value="Unassembled WGS sequence"/>
</dbReference>
<dbReference type="PANTHER" id="PTHR42693:SF53">
    <property type="entry name" value="ENDO-4-O-SULFATASE"/>
    <property type="match status" value="1"/>
</dbReference>
<keyword evidence="2" id="KW-0378">Hydrolase</keyword>
<dbReference type="Pfam" id="PF00884">
    <property type="entry name" value="Sulfatase"/>
    <property type="match status" value="1"/>
</dbReference>
<reference evidence="4 5" key="1">
    <citation type="journal article" date="2019" name="Int. J. Syst. Evol. Microbiol.">
        <title>The Global Catalogue of Microorganisms (GCM) 10K type strain sequencing project: providing services to taxonomists for standard genome sequencing and annotation.</title>
        <authorList>
            <consortium name="The Broad Institute Genomics Platform"/>
            <consortium name="The Broad Institute Genome Sequencing Center for Infectious Disease"/>
            <person name="Wu L."/>
            <person name="Ma J."/>
        </authorList>
    </citation>
    <scope>NUCLEOTIDE SEQUENCE [LARGE SCALE GENOMIC DNA]</scope>
    <source>
        <strain evidence="4 5">CGMCC 1.12553</strain>
    </source>
</reference>